<evidence type="ECO:0000313" key="3">
    <source>
        <dbReference type="EMBL" id="TYR97399.1"/>
    </source>
</evidence>
<dbReference type="RefSeq" id="WP_113927156.1">
    <property type="nucleotide sequence ID" value="NZ_VTEG01000021.1"/>
</dbReference>
<feature type="transmembrane region" description="Helical" evidence="1">
    <location>
        <begin position="12"/>
        <end position="33"/>
    </location>
</feature>
<keyword evidence="1" id="KW-0472">Membrane</keyword>
<feature type="chain" id="PRO_5022915504" evidence="2">
    <location>
        <begin position="18"/>
        <end position="92"/>
    </location>
</feature>
<protein>
    <submittedName>
        <fullName evidence="3">Uncharacterized protein</fullName>
    </submittedName>
</protein>
<name>A0A5D4M629_9BACI</name>
<dbReference type="AlphaFoldDB" id="A0A5D4M629"/>
<feature type="transmembrane region" description="Helical" evidence="1">
    <location>
        <begin position="61"/>
        <end position="83"/>
    </location>
</feature>
<organism evidence="3 4">
    <name type="scientific">Rossellomorea vietnamensis</name>
    <dbReference type="NCBI Taxonomy" id="218284"/>
    <lineage>
        <taxon>Bacteria</taxon>
        <taxon>Bacillati</taxon>
        <taxon>Bacillota</taxon>
        <taxon>Bacilli</taxon>
        <taxon>Bacillales</taxon>
        <taxon>Bacillaceae</taxon>
        <taxon>Rossellomorea</taxon>
    </lineage>
</organism>
<evidence type="ECO:0000313" key="4">
    <source>
        <dbReference type="Proteomes" id="UP000325182"/>
    </source>
</evidence>
<keyword evidence="1" id="KW-0812">Transmembrane</keyword>
<reference evidence="3 4" key="1">
    <citation type="submission" date="2019-08" db="EMBL/GenBank/DDBJ databases">
        <title>Bacillus genomes from the desert of Cuatro Cienegas, Coahuila.</title>
        <authorList>
            <person name="Olmedo-Alvarez G."/>
        </authorList>
    </citation>
    <scope>NUCLEOTIDE SEQUENCE [LARGE SCALE GENOMIC DNA]</scope>
    <source>
        <strain evidence="3 4">CH128b_4D</strain>
    </source>
</reference>
<keyword evidence="1" id="KW-1133">Transmembrane helix</keyword>
<dbReference type="Proteomes" id="UP000325182">
    <property type="component" value="Unassembled WGS sequence"/>
</dbReference>
<gene>
    <name evidence="3" type="ORF">FZC84_19400</name>
</gene>
<comment type="caution">
    <text evidence="3">The sequence shown here is derived from an EMBL/GenBank/DDBJ whole genome shotgun (WGS) entry which is preliminary data.</text>
</comment>
<proteinExistence type="predicted"/>
<dbReference type="EMBL" id="VTEG01000021">
    <property type="protein sequence ID" value="TYR97399.1"/>
    <property type="molecule type" value="Genomic_DNA"/>
</dbReference>
<sequence>MKKIVIKSFLTSLTACAALMMLMFVLVTGYALLTTQTLSVFDLYTAEVSEDGLFMRVSTKIWFVIILTVTFLTILGAAFKLLLPQSLNKNGL</sequence>
<evidence type="ECO:0000256" key="1">
    <source>
        <dbReference type="SAM" id="Phobius"/>
    </source>
</evidence>
<accession>A0A5D4M629</accession>
<feature type="signal peptide" evidence="2">
    <location>
        <begin position="1"/>
        <end position="17"/>
    </location>
</feature>
<keyword evidence="2" id="KW-0732">Signal</keyword>
<evidence type="ECO:0000256" key="2">
    <source>
        <dbReference type="SAM" id="SignalP"/>
    </source>
</evidence>